<gene>
    <name evidence="1" type="ORF">GCM10007895_24310</name>
</gene>
<protein>
    <submittedName>
        <fullName evidence="1">Uncharacterized protein</fullName>
    </submittedName>
</protein>
<accession>A0AA37RXS7</accession>
<dbReference type="EMBL" id="BSNC01000005">
    <property type="protein sequence ID" value="GLP97125.1"/>
    <property type="molecule type" value="Genomic_DNA"/>
</dbReference>
<comment type="caution">
    <text evidence="1">The sequence shown here is derived from an EMBL/GenBank/DDBJ whole genome shotgun (WGS) entry which is preliminary data.</text>
</comment>
<dbReference type="Proteomes" id="UP001161422">
    <property type="component" value="Unassembled WGS sequence"/>
</dbReference>
<evidence type="ECO:0000313" key="2">
    <source>
        <dbReference type="Proteomes" id="UP001161422"/>
    </source>
</evidence>
<name>A0AA37RXS7_9GAMM</name>
<sequence length="92" mass="10449">MNYKLGLREITESDINIECPFMPEKDDFPMHVAAFVEDIQHLEVVETAVEEGHSVLINLIEGATLEQLRKDCKSVLQAYWGKLRTTGFVSIP</sequence>
<dbReference type="AlphaFoldDB" id="A0AA37RXS7"/>
<proteinExistence type="predicted"/>
<dbReference type="RefSeq" id="WP_095504419.1">
    <property type="nucleotide sequence ID" value="NZ_BSNC01000005.1"/>
</dbReference>
<reference evidence="1" key="2">
    <citation type="submission" date="2023-01" db="EMBL/GenBank/DDBJ databases">
        <title>Draft genome sequence of Paraferrimonas sedimenticola strain NBRC 101628.</title>
        <authorList>
            <person name="Sun Q."/>
            <person name="Mori K."/>
        </authorList>
    </citation>
    <scope>NUCLEOTIDE SEQUENCE</scope>
    <source>
        <strain evidence="1">NBRC 101628</strain>
    </source>
</reference>
<reference evidence="1" key="1">
    <citation type="journal article" date="2014" name="Int. J. Syst. Evol. Microbiol.">
        <title>Complete genome sequence of Corynebacterium casei LMG S-19264T (=DSM 44701T), isolated from a smear-ripened cheese.</title>
        <authorList>
            <consortium name="US DOE Joint Genome Institute (JGI-PGF)"/>
            <person name="Walter F."/>
            <person name="Albersmeier A."/>
            <person name="Kalinowski J."/>
            <person name="Ruckert C."/>
        </authorList>
    </citation>
    <scope>NUCLEOTIDE SEQUENCE</scope>
    <source>
        <strain evidence="1">NBRC 101628</strain>
    </source>
</reference>
<organism evidence="1 2">
    <name type="scientific">Paraferrimonas sedimenticola</name>
    <dbReference type="NCBI Taxonomy" id="375674"/>
    <lineage>
        <taxon>Bacteria</taxon>
        <taxon>Pseudomonadati</taxon>
        <taxon>Pseudomonadota</taxon>
        <taxon>Gammaproteobacteria</taxon>
        <taxon>Alteromonadales</taxon>
        <taxon>Ferrimonadaceae</taxon>
        <taxon>Paraferrimonas</taxon>
    </lineage>
</organism>
<keyword evidence="2" id="KW-1185">Reference proteome</keyword>
<evidence type="ECO:0000313" key="1">
    <source>
        <dbReference type="EMBL" id="GLP97125.1"/>
    </source>
</evidence>